<dbReference type="Pfam" id="PF00072">
    <property type="entry name" value="Response_reg"/>
    <property type="match status" value="1"/>
</dbReference>
<evidence type="ECO:0000313" key="4">
    <source>
        <dbReference type="EMBL" id="MBB6695363.1"/>
    </source>
</evidence>
<dbReference type="InterPro" id="IPR050595">
    <property type="entry name" value="Bact_response_regulator"/>
</dbReference>
<dbReference type="SUPFAM" id="SSF52172">
    <property type="entry name" value="CheY-like"/>
    <property type="match status" value="1"/>
</dbReference>
<dbReference type="PANTHER" id="PTHR44591">
    <property type="entry name" value="STRESS RESPONSE REGULATOR PROTEIN 1"/>
    <property type="match status" value="1"/>
</dbReference>
<dbReference type="GO" id="GO:0000160">
    <property type="term" value="P:phosphorelay signal transduction system"/>
    <property type="evidence" value="ECO:0007669"/>
    <property type="project" value="InterPro"/>
</dbReference>
<evidence type="ECO:0000259" key="3">
    <source>
        <dbReference type="PROSITE" id="PS50110"/>
    </source>
</evidence>
<feature type="domain" description="Response regulatory" evidence="3">
    <location>
        <begin position="153"/>
        <end position="269"/>
    </location>
</feature>
<evidence type="ECO:0000313" key="5">
    <source>
        <dbReference type="Proteomes" id="UP000553776"/>
    </source>
</evidence>
<keyword evidence="1 2" id="KW-0597">Phosphoprotein</keyword>
<accession>A0A841UAV4</accession>
<dbReference type="RefSeq" id="WP_185139314.1">
    <property type="nucleotide sequence ID" value="NZ_JACJVR010000127.1"/>
</dbReference>
<proteinExistence type="predicted"/>
<dbReference type="SMART" id="SM00448">
    <property type="entry name" value="REC"/>
    <property type="match status" value="1"/>
</dbReference>
<dbReference type="CDD" id="cd00156">
    <property type="entry name" value="REC"/>
    <property type="match status" value="1"/>
</dbReference>
<comment type="caution">
    <text evidence="4">The sequence shown here is derived from an EMBL/GenBank/DDBJ whole genome shotgun (WGS) entry which is preliminary data.</text>
</comment>
<reference evidence="4 5" key="1">
    <citation type="submission" date="2020-08" db="EMBL/GenBank/DDBJ databases">
        <title>Cohnella phylogeny.</title>
        <authorList>
            <person name="Dunlap C."/>
        </authorList>
    </citation>
    <scope>NUCLEOTIDE SEQUENCE [LARGE SCALE GENOMIC DNA]</scope>
    <source>
        <strain evidence="4 5">DSM 25239</strain>
    </source>
</reference>
<dbReference type="PROSITE" id="PS50110">
    <property type="entry name" value="RESPONSE_REGULATORY"/>
    <property type="match status" value="1"/>
</dbReference>
<dbReference type="InterPro" id="IPR001789">
    <property type="entry name" value="Sig_transdc_resp-reg_receiver"/>
</dbReference>
<sequence length="270" mass="31094">MSKRLEAKRLNEVMYEKVVERFWRSDESARGEPCGILLVRCPQSFEETTREIRTRLEAELERSVEAVTVANREAAFLLFGVAWSRTHYLALRVKQELMRLVPGEFAIMIADAGEHAERNPRAFEKMADLFAQLPEAPEIVIFQEHVQPGGTQSVLLVDGDEEMRRYLELRFRLKGYRVLAAENGPQGLDLFRKMKPDVVVTDLNLTGMDGFHLLTRLHREDPNASSKIVVFTDNRVEESINKCFELGVADYITRPFSPVELEERIEKLLQ</sequence>
<dbReference type="PANTHER" id="PTHR44591:SF3">
    <property type="entry name" value="RESPONSE REGULATORY DOMAIN-CONTAINING PROTEIN"/>
    <property type="match status" value="1"/>
</dbReference>
<dbReference type="InterPro" id="IPR011006">
    <property type="entry name" value="CheY-like_superfamily"/>
</dbReference>
<evidence type="ECO:0000256" key="2">
    <source>
        <dbReference type="PROSITE-ProRule" id="PRU00169"/>
    </source>
</evidence>
<protein>
    <submittedName>
        <fullName evidence="4">Response regulator</fullName>
    </submittedName>
</protein>
<feature type="modified residue" description="4-aspartylphosphate" evidence="2">
    <location>
        <position position="202"/>
    </location>
</feature>
<name>A0A841UAV4_9BACL</name>
<evidence type="ECO:0000256" key="1">
    <source>
        <dbReference type="ARBA" id="ARBA00022553"/>
    </source>
</evidence>
<dbReference type="EMBL" id="JACJVR010000127">
    <property type="protein sequence ID" value="MBB6695363.1"/>
    <property type="molecule type" value="Genomic_DNA"/>
</dbReference>
<keyword evidence="5" id="KW-1185">Reference proteome</keyword>
<organism evidence="4 5">
    <name type="scientific">Cohnella xylanilytica</name>
    <dbReference type="NCBI Taxonomy" id="557555"/>
    <lineage>
        <taxon>Bacteria</taxon>
        <taxon>Bacillati</taxon>
        <taxon>Bacillota</taxon>
        <taxon>Bacilli</taxon>
        <taxon>Bacillales</taxon>
        <taxon>Paenibacillaceae</taxon>
        <taxon>Cohnella</taxon>
    </lineage>
</organism>
<dbReference type="Proteomes" id="UP000553776">
    <property type="component" value="Unassembled WGS sequence"/>
</dbReference>
<dbReference type="Gene3D" id="3.40.50.2300">
    <property type="match status" value="1"/>
</dbReference>
<dbReference type="AlphaFoldDB" id="A0A841UAV4"/>
<gene>
    <name evidence="4" type="ORF">H7B90_28610</name>
</gene>